<evidence type="ECO:0000256" key="1">
    <source>
        <dbReference type="ARBA" id="ARBA00022679"/>
    </source>
</evidence>
<evidence type="ECO:0000259" key="5">
    <source>
        <dbReference type="PROSITE" id="PS50011"/>
    </source>
</evidence>
<proteinExistence type="predicted"/>
<evidence type="ECO:0000313" key="7">
    <source>
        <dbReference type="Proteomes" id="UP001218218"/>
    </source>
</evidence>
<evidence type="ECO:0000256" key="4">
    <source>
        <dbReference type="ARBA" id="ARBA00022840"/>
    </source>
</evidence>
<name>A0AAD7EAB6_9AGAR</name>
<dbReference type="Proteomes" id="UP001218218">
    <property type="component" value="Unassembled WGS sequence"/>
</dbReference>
<dbReference type="PANTHER" id="PTHR44329">
    <property type="entry name" value="SERINE/THREONINE-PROTEIN KINASE TNNI3K-RELATED"/>
    <property type="match status" value="1"/>
</dbReference>
<dbReference type="PROSITE" id="PS50011">
    <property type="entry name" value="PROTEIN_KINASE_DOM"/>
    <property type="match status" value="1"/>
</dbReference>
<evidence type="ECO:0000256" key="3">
    <source>
        <dbReference type="ARBA" id="ARBA00022777"/>
    </source>
</evidence>
<gene>
    <name evidence="6" type="ORF">DFH08DRAFT_825150</name>
</gene>
<keyword evidence="7" id="KW-1185">Reference proteome</keyword>
<sequence>MPCSVYIYLPGKLLSTWTIRFCNKKASNLSGSNVCLRILTLSVRTQFRGDGGSSVLAASSPKPGIAAAQRWSFAQQGGYPALKHLKAVVQDNVKIAETLREFLLLKSHLELLPKEMSITGIVLRSPYLISGGGFANVYRGQYTDADDDNIVPFLGVDSTTFPGPARAMMVSPWMPLGSVLGYIASISVDYAVVVVDLLNNIIQGLAYLHSAGVVHGDLHCRNIIIDHDGRARLVDFGLATFVDSETSLKSSTRGGIPRWMAPELLLAQEGAFRRTPAFDVWAFGCVSCEIWSGGTVPFAGFGEAFFVNAISKYVSHQPPLQERRKYAGGFVGLRSAVLPI</sequence>
<organism evidence="6 7">
    <name type="scientific">Mycena albidolilacea</name>
    <dbReference type="NCBI Taxonomy" id="1033008"/>
    <lineage>
        <taxon>Eukaryota</taxon>
        <taxon>Fungi</taxon>
        <taxon>Dikarya</taxon>
        <taxon>Basidiomycota</taxon>
        <taxon>Agaricomycotina</taxon>
        <taxon>Agaricomycetes</taxon>
        <taxon>Agaricomycetidae</taxon>
        <taxon>Agaricales</taxon>
        <taxon>Marasmiineae</taxon>
        <taxon>Mycenaceae</taxon>
        <taxon>Mycena</taxon>
    </lineage>
</organism>
<dbReference type="InterPro" id="IPR051681">
    <property type="entry name" value="Ser/Thr_Kinases-Pseudokinases"/>
</dbReference>
<keyword evidence="3 6" id="KW-0418">Kinase</keyword>
<dbReference type="AlphaFoldDB" id="A0AAD7EAB6"/>
<dbReference type="SUPFAM" id="SSF56112">
    <property type="entry name" value="Protein kinase-like (PK-like)"/>
    <property type="match status" value="1"/>
</dbReference>
<feature type="domain" description="Protein kinase" evidence="5">
    <location>
        <begin position="42"/>
        <end position="340"/>
    </location>
</feature>
<dbReference type="EMBL" id="JARIHO010000097">
    <property type="protein sequence ID" value="KAJ7305459.1"/>
    <property type="molecule type" value="Genomic_DNA"/>
</dbReference>
<dbReference type="GO" id="GO:0004674">
    <property type="term" value="F:protein serine/threonine kinase activity"/>
    <property type="evidence" value="ECO:0007669"/>
    <property type="project" value="TreeGrafter"/>
</dbReference>
<dbReference type="PANTHER" id="PTHR44329:SF288">
    <property type="entry name" value="MITOGEN-ACTIVATED PROTEIN KINASE KINASE KINASE 20"/>
    <property type="match status" value="1"/>
</dbReference>
<reference evidence="6" key="1">
    <citation type="submission" date="2023-03" db="EMBL/GenBank/DDBJ databases">
        <title>Massive genome expansion in bonnet fungi (Mycena s.s.) driven by repeated elements and novel gene families across ecological guilds.</title>
        <authorList>
            <consortium name="Lawrence Berkeley National Laboratory"/>
            <person name="Harder C.B."/>
            <person name="Miyauchi S."/>
            <person name="Viragh M."/>
            <person name="Kuo A."/>
            <person name="Thoen E."/>
            <person name="Andreopoulos B."/>
            <person name="Lu D."/>
            <person name="Skrede I."/>
            <person name="Drula E."/>
            <person name="Henrissat B."/>
            <person name="Morin E."/>
            <person name="Kohler A."/>
            <person name="Barry K."/>
            <person name="LaButti K."/>
            <person name="Morin E."/>
            <person name="Salamov A."/>
            <person name="Lipzen A."/>
            <person name="Mereny Z."/>
            <person name="Hegedus B."/>
            <person name="Baldrian P."/>
            <person name="Stursova M."/>
            <person name="Weitz H."/>
            <person name="Taylor A."/>
            <person name="Grigoriev I.V."/>
            <person name="Nagy L.G."/>
            <person name="Martin F."/>
            <person name="Kauserud H."/>
        </authorList>
    </citation>
    <scope>NUCLEOTIDE SEQUENCE</scope>
    <source>
        <strain evidence="6">CBHHK002</strain>
    </source>
</reference>
<dbReference type="Gene3D" id="1.10.510.10">
    <property type="entry name" value="Transferase(Phosphotransferase) domain 1"/>
    <property type="match status" value="1"/>
</dbReference>
<accession>A0AAD7EAB6</accession>
<protein>
    <submittedName>
        <fullName evidence="6">Kinase-like domain-containing protein</fullName>
    </submittedName>
</protein>
<evidence type="ECO:0000313" key="6">
    <source>
        <dbReference type="EMBL" id="KAJ7305459.1"/>
    </source>
</evidence>
<dbReference type="InterPro" id="IPR001245">
    <property type="entry name" value="Ser-Thr/Tyr_kinase_cat_dom"/>
</dbReference>
<keyword evidence="2" id="KW-0547">Nucleotide-binding</keyword>
<comment type="caution">
    <text evidence="6">The sequence shown here is derived from an EMBL/GenBank/DDBJ whole genome shotgun (WGS) entry which is preliminary data.</text>
</comment>
<dbReference type="Pfam" id="PF07714">
    <property type="entry name" value="PK_Tyr_Ser-Thr"/>
    <property type="match status" value="1"/>
</dbReference>
<keyword evidence="4" id="KW-0067">ATP-binding</keyword>
<dbReference type="InterPro" id="IPR011009">
    <property type="entry name" value="Kinase-like_dom_sf"/>
</dbReference>
<keyword evidence="1" id="KW-0808">Transferase</keyword>
<evidence type="ECO:0000256" key="2">
    <source>
        <dbReference type="ARBA" id="ARBA00022741"/>
    </source>
</evidence>
<dbReference type="GO" id="GO:0005524">
    <property type="term" value="F:ATP binding"/>
    <property type="evidence" value="ECO:0007669"/>
    <property type="project" value="UniProtKB-KW"/>
</dbReference>
<dbReference type="InterPro" id="IPR000719">
    <property type="entry name" value="Prot_kinase_dom"/>
</dbReference>